<evidence type="ECO:0000256" key="2">
    <source>
        <dbReference type="ARBA" id="ARBA00022801"/>
    </source>
</evidence>
<gene>
    <name evidence="6" type="primary">pxpB_1</name>
    <name evidence="6" type="ORF">LMG28138_00707</name>
</gene>
<keyword evidence="1" id="KW-0547">Nucleotide-binding</keyword>
<evidence type="ECO:0000313" key="6">
    <source>
        <dbReference type="EMBL" id="CAB3778940.1"/>
    </source>
</evidence>
<sequence length="242" mass="26271">MWNELPPASRPPDRMPPSTDKPTMTAFEIFELGDHALVATAVDAISFEIQRRIWQIAACARQWPDVEEAIPGMNNLTLLFDPLVADLPRLRAALDAACAEPGGPVGDDPYATHEVSVRYGGRDGPDLETVARLADIPVDEVIERHSCVEYIVFFIGFQPGFAYLGGLDPRLATPRHKEPRLKVPAGSVGIGGSQTGVYPTESPGGWQLIGRTAEVLFDPARAVPARLSPGDRVRFVPTGPNR</sequence>
<organism evidence="6 7">
    <name type="scientific">Pararobbsia alpina</name>
    <dbReference type="NCBI Taxonomy" id="621374"/>
    <lineage>
        <taxon>Bacteria</taxon>
        <taxon>Pseudomonadati</taxon>
        <taxon>Pseudomonadota</taxon>
        <taxon>Betaproteobacteria</taxon>
        <taxon>Burkholderiales</taxon>
        <taxon>Burkholderiaceae</taxon>
        <taxon>Pararobbsia</taxon>
    </lineage>
</organism>
<evidence type="ECO:0000259" key="5">
    <source>
        <dbReference type="SMART" id="SM00796"/>
    </source>
</evidence>
<evidence type="ECO:0000256" key="3">
    <source>
        <dbReference type="ARBA" id="ARBA00022840"/>
    </source>
</evidence>
<dbReference type="PANTHER" id="PTHR34698">
    <property type="entry name" value="5-OXOPROLINASE SUBUNIT B"/>
    <property type="match status" value="1"/>
</dbReference>
<dbReference type="Pfam" id="PF02682">
    <property type="entry name" value="CT_C_D"/>
    <property type="match status" value="1"/>
</dbReference>
<dbReference type="GO" id="GO:0005524">
    <property type="term" value="F:ATP binding"/>
    <property type="evidence" value="ECO:0007669"/>
    <property type="project" value="UniProtKB-KW"/>
</dbReference>
<dbReference type="Proteomes" id="UP000494115">
    <property type="component" value="Unassembled WGS sequence"/>
</dbReference>
<feature type="domain" description="Carboxyltransferase" evidence="5">
    <location>
        <begin position="27"/>
        <end position="227"/>
    </location>
</feature>
<evidence type="ECO:0000256" key="4">
    <source>
        <dbReference type="SAM" id="MobiDB-lite"/>
    </source>
</evidence>
<name>A0A6S7AVA9_9BURK</name>
<dbReference type="EC" id="3.5.2.9" evidence="6"/>
<keyword evidence="2 6" id="KW-0378">Hydrolase</keyword>
<dbReference type="SUPFAM" id="SSF160467">
    <property type="entry name" value="PH0987 N-terminal domain-like"/>
    <property type="match status" value="1"/>
</dbReference>
<dbReference type="PANTHER" id="PTHR34698:SF2">
    <property type="entry name" value="5-OXOPROLINASE SUBUNIT B"/>
    <property type="match status" value="1"/>
</dbReference>
<protein>
    <submittedName>
        <fullName evidence="6">5-oxoprolinase subunit B</fullName>
        <ecNumber evidence="6">3.5.2.9</ecNumber>
    </submittedName>
</protein>
<dbReference type="Gene3D" id="2.40.100.10">
    <property type="entry name" value="Cyclophilin-like"/>
    <property type="match status" value="1"/>
</dbReference>
<feature type="region of interest" description="Disordered" evidence="4">
    <location>
        <begin position="1"/>
        <end position="22"/>
    </location>
</feature>
<dbReference type="NCBIfam" id="TIGR00370">
    <property type="entry name" value="5-oxoprolinase subunit PxpB"/>
    <property type="match status" value="1"/>
</dbReference>
<keyword evidence="3" id="KW-0067">ATP-binding</keyword>
<dbReference type="AlphaFoldDB" id="A0A6S7AVA9"/>
<evidence type="ECO:0000313" key="7">
    <source>
        <dbReference type="Proteomes" id="UP000494115"/>
    </source>
</evidence>
<reference evidence="6 7" key="1">
    <citation type="submission" date="2020-04" db="EMBL/GenBank/DDBJ databases">
        <authorList>
            <person name="De Canck E."/>
        </authorList>
    </citation>
    <scope>NUCLEOTIDE SEQUENCE [LARGE SCALE GENOMIC DNA]</scope>
    <source>
        <strain evidence="6 7">LMG 28138</strain>
    </source>
</reference>
<evidence type="ECO:0000256" key="1">
    <source>
        <dbReference type="ARBA" id="ARBA00022741"/>
    </source>
</evidence>
<proteinExistence type="predicted"/>
<dbReference type="InterPro" id="IPR010016">
    <property type="entry name" value="PxpB"/>
</dbReference>
<keyword evidence="7" id="KW-1185">Reference proteome</keyword>
<dbReference type="InterPro" id="IPR029000">
    <property type="entry name" value="Cyclophilin-like_dom_sf"/>
</dbReference>
<accession>A0A6S7AVA9</accession>
<dbReference type="EMBL" id="CADIKM010000002">
    <property type="protein sequence ID" value="CAB3778940.1"/>
    <property type="molecule type" value="Genomic_DNA"/>
</dbReference>
<dbReference type="Gene3D" id="3.30.1360.40">
    <property type="match status" value="1"/>
</dbReference>
<dbReference type="SUPFAM" id="SSF50891">
    <property type="entry name" value="Cyclophilin-like"/>
    <property type="match status" value="1"/>
</dbReference>
<dbReference type="SMART" id="SM00796">
    <property type="entry name" value="AHS1"/>
    <property type="match status" value="1"/>
</dbReference>
<dbReference type="GO" id="GO:0017168">
    <property type="term" value="F:5-oxoprolinase (ATP-hydrolyzing) activity"/>
    <property type="evidence" value="ECO:0007669"/>
    <property type="project" value="UniProtKB-EC"/>
</dbReference>
<dbReference type="InterPro" id="IPR003833">
    <property type="entry name" value="CT_C_D"/>
</dbReference>